<sequence>MLFMTPIEKGQWLEYHPIANIRDGSPFEFSISGSGEDYIDLSATQLHVKVKILKDNAKLGETDKVTPVNLLLHSLFSQVDVSLNNRLISASSNLYPFRSYIESLLNYGSDYKKSFLTSECIYKDTADCFEETDPAGDNEGLKKRASLIEKSKVLDLIGNLHCDIFHQDRLLLNLVDLKVKLIRSKPGFCLIAPTNSNYNVIIEHASLFVRKVKVSPGVLLGHDKALQSTSSRYPIDRILYKMYSISKRSFSFSHDNVFLGQMPKRLIITYVDNDAFNGTYSSNPFYFKHNNLNFLGVFVDGNPISSKPLEPEYSNVQSIRAFNSLLLGSGKLASNKGIYINREEFIQGYTLYAFDLTPDLCDGSHLNLVNQGNLKIKLKFSNALEKTISILVYAEFQNMIEITYSRNVLCDFKI</sequence>
<reference evidence="1 2" key="1">
    <citation type="journal article" date="2019" name="Sci. Rep.">
        <title>Orb-weaving spider Araneus ventricosus genome elucidates the spidroin gene catalogue.</title>
        <authorList>
            <person name="Kono N."/>
            <person name="Nakamura H."/>
            <person name="Ohtoshi R."/>
            <person name="Moran D.A.P."/>
            <person name="Shinohara A."/>
            <person name="Yoshida Y."/>
            <person name="Fujiwara M."/>
            <person name="Mori M."/>
            <person name="Tomita M."/>
            <person name="Arakawa K."/>
        </authorList>
    </citation>
    <scope>NUCLEOTIDE SEQUENCE [LARGE SCALE GENOMIC DNA]</scope>
</reference>
<gene>
    <name evidence="1" type="primary">F54H12.2_141</name>
    <name evidence="1" type="ORF">AVEN_250212_1</name>
</gene>
<dbReference type="Proteomes" id="UP000499080">
    <property type="component" value="Unassembled WGS sequence"/>
</dbReference>
<evidence type="ECO:0000313" key="1">
    <source>
        <dbReference type="EMBL" id="GBM39889.1"/>
    </source>
</evidence>
<dbReference type="GO" id="GO:0004748">
    <property type="term" value="F:ribonucleoside-diphosphate reductase activity, thioredoxin disulfide as acceptor"/>
    <property type="evidence" value="ECO:0007669"/>
    <property type="project" value="TreeGrafter"/>
</dbReference>
<keyword evidence="2" id="KW-1185">Reference proteome</keyword>
<accession>A0A4Y2FHN9</accession>
<dbReference type="AlphaFoldDB" id="A0A4Y2FHN9"/>
<dbReference type="GO" id="GO:0005829">
    <property type="term" value="C:cytosol"/>
    <property type="evidence" value="ECO:0007669"/>
    <property type="project" value="TreeGrafter"/>
</dbReference>
<dbReference type="InterPro" id="IPR000358">
    <property type="entry name" value="RNR_small_fam"/>
</dbReference>
<name>A0A4Y2FHN9_ARAVE</name>
<evidence type="ECO:0000313" key="2">
    <source>
        <dbReference type="Proteomes" id="UP000499080"/>
    </source>
</evidence>
<organism evidence="1 2">
    <name type="scientific">Araneus ventricosus</name>
    <name type="common">Orbweaver spider</name>
    <name type="synonym">Epeira ventricosa</name>
    <dbReference type="NCBI Taxonomy" id="182803"/>
    <lineage>
        <taxon>Eukaryota</taxon>
        <taxon>Metazoa</taxon>
        <taxon>Ecdysozoa</taxon>
        <taxon>Arthropoda</taxon>
        <taxon>Chelicerata</taxon>
        <taxon>Arachnida</taxon>
        <taxon>Araneae</taxon>
        <taxon>Araneomorphae</taxon>
        <taxon>Entelegynae</taxon>
        <taxon>Araneoidea</taxon>
        <taxon>Araneidae</taxon>
        <taxon>Araneus</taxon>
    </lineage>
</organism>
<protein>
    <submittedName>
        <fullName evidence="1">Uncharacterized protein F54H12.2</fullName>
    </submittedName>
</protein>
<dbReference type="PANTHER" id="PTHR23409">
    <property type="entry name" value="RIBONUCLEOSIDE-DIPHOSPHATE REDUCTASE SMALL CHAIN"/>
    <property type="match status" value="1"/>
</dbReference>
<dbReference type="OrthoDB" id="8869837at2759"/>
<proteinExistence type="predicted"/>
<comment type="caution">
    <text evidence="1">The sequence shown here is derived from an EMBL/GenBank/DDBJ whole genome shotgun (WGS) entry which is preliminary data.</text>
</comment>
<dbReference type="EMBL" id="BGPR01000910">
    <property type="protein sequence ID" value="GBM39889.1"/>
    <property type="molecule type" value="Genomic_DNA"/>
</dbReference>
<dbReference type="GO" id="GO:0009263">
    <property type="term" value="P:deoxyribonucleotide biosynthetic process"/>
    <property type="evidence" value="ECO:0007669"/>
    <property type="project" value="InterPro"/>
</dbReference>
<dbReference type="PANTHER" id="PTHR23409:SF21">
    <property type="entry name" value="CAPSID PROTEIN"/>
    <property type="match status" value="1"/>
</dbReference>